<dbReference type="EMBL" id="DS028097">
    <property type="protein sequence ID" value="KMP07874.1"/>
    <property type="molecule type" value="Genomic_DNA"/>
</dbReference>
<evidence type="ECO:0000313" key="3">
    <source>
        <dbReference type="Proteomes" id="UP000054565"/>
    </source>
</evidence>
<protein>
    <submittedName>
        <fullName evidence="2">Uncharacterized protein</fullName>
    </submittedName>
</protein>
<dbReference type="Proteomes" id="UP000054565">
    <property type="component" value="Unassembled WGS sequence"/>
</dbReference>
<feature type="compositionally biased region" description="Basic and acidic residues" evidence="1">
    <location>
        <begin position="386"/>
        <end position="400"/>
    </location>
</feature>
<evidence type="ECO:0000313" key="2">
    <source>
        <dbReference type="EMBL" id="KMP07874.1"/>
    </source>
</evidence>
<proteinExistence type="predicted"/>
<organism evidence="2 3">
    <name type="scientific">Coccidioides immitis RMSCC 2394</name>
    <dbReference type="NCBI Taxonomy" id="404692"/>
    <lineage>
        <taxon>Eukaryota</taxon>
        <taxon>Fungi</taxon>
        <taxon>Dikarya</taxon>
        <taxon>Ascomycota</taxon>
        <taxon>Pezizomycotina</taxon>
        <taxon>Eurotiomycetes</taxon>
        <taxon>Eurotiomycetidae</taxon>
        <taxon>Onygenales</taxon>
        <taxon>Onygenaceae</taxon>
        <taxon>Coccidioides</taxon>
    </lineage>
</organism>
<feature type="region of interest" description="Disordered" evidence="1">
    <location>
        <begin position="41"/>
        <end position="66"/>
    </location>
</feature>
<dbReference type="OrthoDB" id="5424391at2759"/>
<name>A0A0J6YL62_COCIT</name>
<dbReference type="AlphaFoldDB" id="A0A0J6YL62"/>
<sequence>MKITAPQSFKLFSSKIHPPLPRTQRESQQLLAVLTSSFRRQLDREHPPVQSAEPQAHAANSSKPNRTINADQHLRSILDHPLFSTVPHRPALRQTQNVQSGSSTEDPIVALDRAIASGVANINTIHDCLRRHRLQINGLPRAEMRARMKNSKIGHRIISWFLSADDQLKAKFFRDQLALRSAMPYLVNGSHRNTLVRWLEEIRRQTPCISQLKEEFTNSPQFIILEAYVWAEYNYGDGIVPALQFFLEACRTTTHENANGLPPYMLLIASRLVSWICSDSGAKAKNIPVQLFDDFSQIFEDAGAPSARIRTYFWKALLGLYHPTNPNPDFALKHAESFSRIQPHTKRFSSGLLRLYLDAAQLCIQQEKYTQASRLMLIAKDILPDRRPSNSKDIPSEKGNQDVPPTVNDIHGSLLPT</sequence>
<accession>A0A0J6YL62</accession>
<evidence type="ECO:0000256" key="1">
    <source>
        <dbReference type="SAM" id="MobiDB-lite"/>
    </source>
</evidence>
<reference evidence="3" key="1">
    <citation type="journal article" date="2010" name="Genome Res.">
        <title>Population genomic sequencing of Coccidioides fungi reveals recent hybridization and transposon control.</title>
        <authorList>
            <person name="Neafsey D.E."/>
            <person name="Barker B.M."/>
            <person name="Sharpton T.J."/>
            <person name="Stajich J.E."/>
            <person name="Park D.J."/>
            <person name="Whiston E."/>
            <person name="Hung C.-Y."/>
            <person name="McMahan C."/>
            <person name="White J."/>
            <person name="Sykes S."/>
            <person name="Heiman D."/>
            <person name="Young S."/>
            <person name="Zeng Q."/>
            <person name="Abouelleil A."/>
            <person name="Aftuck L."/>
            <person name="Bessette D."/>
            <person name="Brown A."/>
            <person name="FitzGerald M."/>
            <person name="Lui A."/>
            <person name="Macdonald J.P."/>
            <person name="Priest M."/>
            <person name="Orbach M.J."/>
            <person name="Galgiani J.N."/>
            <person name="Kirkland T.N."/>
            <person name="Cole G.T."/>
            <person name="Birren B.W."/>
            <person name="Henn M.R."/>
            <person name="Taylor J.W."/>
            <person name="Rounsley S.D."/>
        </authorList>
    </citation>
    <scope>NUCLEOTIDE SEQUENCE [LARGE SCALE GENOMIC DNA]</scope>
    <source>
        <strain evidence="3">RMSCC 2394</strain>
    </source>
</reference>
<gene>
    <name evidence="2" type="ORF">CIRG_07555</name>
</gene>
<feature type="region of interest" description="Disordered" evidence="1">
    <location>
        <begin position="386"/>
        <end position="417"/>
    </location>
</feature>